<organism evidence="2 3">
    <name type="scientific">Megalurothrips usitatus</name>
    <name type="common">bean blossom thrips</name>
    <dbReference type="NCBI Taxonomy" id="439358"/>
    <lineage>
        <taxon>Eukaryota</taxon>
        <taxon>Metazoa</taxon>
        <taxon>Ecdysozoa</taxon>
        <taxon>Arthropoda</taxon>
        <taxon>Hexapoda</taxon>
        <taxon>Insecta</taxon>
        <taxon>Pterygota</taxon>
        <taxon>Neoptera</taxon>
        <taxon>Paraneoptera</taxon>
        <taxon>Thysanoptera</taxon>
        <taxon>Terebrantia</taxon>
        <taxon>Thripoidea</taxon>
        <taxon>Thripidae</taxon>
        <taxon>Megalurothrips</taxon>
    </lineage>
</organism>
<accession>A0AAV7Y3J2</accession>
<evidence type="ECO:0000313" key="3">
    <source>
        <dbReference type="Proteomes" id="UP001075354"/>
    </source>
</evidence>
<reference evidence="2" key="1">
    <citation type="submission" date="2022-12" db="EMBL/GenBank/DDBJ databases">
        <title>Chromosome-level genome assembly of the bean flower thrips Megalurothrips usitatus.</title>
        <authorList>
            <person name="Ma L."/>
            <person name="Liu Q."/>
            <person name="Li H."/>
            <person name="Cai W."/>
        </authorList>
    </citation>
    <scope>NUCLEOTIDE SEQUENCE</scope>
    <source>
        <strain evidence="2">Cailab_2022a</strain>
    </source>
</reference>
<protein>
    <submittedName>
        <fullName evidence="2">Uncharacterized protein</fullName>
    </submittedName>
</protein>
<feature type="region of interest" description="Disordered" evidence="1">
    <location>
        <begin position="99"/>
        <end position="122"/>
    </location>
</feature>
<proteinExistence type="predicted"/>
<gene>
    <name evidence="2" type="ORF">ONE63_005796</name>
</gene>
<dbReference type="EMBL" id="JAPTSV010000002">
    <property type="protein sequence ID" value="KAJ1530960.1"/>
    <property type="molecule type" value="Genomic_DNA"/>
</dbReference>
<evidence type="ECO:0000313" key="2">
    <source>
        <dbReference type="EMBL" id="KAJ1530960.1"/>
    </source>
</evidence>
<comment type="caution">
    <text evidence="2">The sequence shown here is derived from an EMBL/GenBank/DDBJ whole genome shotgun (WGS) entry which is preliminary data.</text>
</comment>
<keyword evidence="3" id="KW-1185">Reference proteome</keyword>
<dbReference type="AlphaFoldDB" id="A0AAV7Y3J2"/>
<sequence length="244" mass="27691">MPAPSRSAVGVDGNPYTPRGFLRRLLEAVRGVHQQAPADGFLASLNDTVMIEFLQDASREEQNYKPEEWARPLRRVGRCVAGAGRAGWAPAGVRVGSPLDWTARRDGTPRRPAGGRKSRTASPSLRRYLRGVQLWYALLEDLEEALSRDDVQRDREDFLGRLGLAPVSQPKRKARTPADGTRLLLAALAGLGLHKDKRDAIKEVSDWRNPRAAPPRRHTRQHLCFRWRWTRPWRRTSTWSWTPP</sequence>
<dbReference type="Proteomes" id="UP001075354">
    <property type="component" value="Chromosome 2"/>
</dbReference>
<evidence type="ECO:0000256" key="1">
    <source>
        <dbReference type="SAM" id="MobiDB-lite"/>
    </source>
</evidence>
<name>A0AAV7Y3J2_9NEOP</name>